<proteinExistence type="predicted"/>
<reference evidence="2" key="1">
    <citation type="journal article" date="2019" name="Int. J. Syst. Evol. Microbiol.">
        <title>The Global Catalogue of Microorganisms (GCM) 10K type strain sequencing project: providing services to taxonomists for standard genome sequencing and annotation.</title>
        <authorList>
            <consortium name="The Broad Institute Genomics Platform"/>
            <consortium name="The Broad Institute Genome Sequencing Center for Infectious Disease"/>
            <person name="Wu L."/>
            <person name="Ma J."/>
        </authorList>
    </citation>
    <scope>NUCLEOTIDE SEQUENCE [LARGE SCALE GENOMIC DNA]</scope>
    <source>
        <strain evidence="2">CGMCC 1.15795</strain>
    </source>
</reference>
<organism evidence="1 2">
    <name type="scientific">Hymenobacter bucti</name>
    <dbReference type="NCBI Taxonomy" id="1844114"/>
    <lineage>
        <taxon>Bacteria</taxon>
        <taxon>Pseudomonadati</taxon>
        <taxon>Bacteroidota</taxon>
        <taxon>Cytophagia</taxon>
        <taxon>Cytophagales</taxon>
        <taxon>Hymenobacteraceae</taxon>
        <taxon>Hymenobacter</taxon>
    </lineage>
</organism>
<dbReference type="RefSeq" id="WP_382311469.1">
    <property type="nucleotide sequence ID" value="NZ_JBHUFD010000001.1"/>
</dbReference>
<evidence type="ECO:0000313" key="2">
    <source>
        <dbReference type="Proteomes" id="UP001597197"/>
    </source>
</evidence>
<dbReference type="SUPFAM" id="SSF49785">
    <property type="entry name" value="Galactose-binding domain-like"/>
    <property type="match status" value="1"/>
</dbReference>
<dbReference type="EMBL" id="JBHUFD010000001">
    <property type="protein sequence ID" value="MFD1871131.1"/>
    <property type="molecule type" value="Genomic_DNA"/>
</dbReference>
<gene>
    <name evidence="1" type="ORF">ACFSDX_01740</name>
</gene>
<protein>
    <recommendedName>
        <fullName evidence="3">CBM-cenC domain-containing protein</fullName>
    </recommendedName>
</protein>
<keyword evidence="2" id="KW-1185">Reference proteome</keyword>
<evidence type="ECO:0008006" key="3">
    <source>
        <dbReference type="Google" id="ProtNLM"/>
    </source>
</evidence>
<name>A0ABW4QNQ4_9BACT</name>
<sequence length="179" mass="19530">MKNLLCGLLALGLVSCGSHESSKPDNELASNDFESLDGWMNGVTSPSLTKEKAHSGVYAVKVDPSIDYSFGYSNQLGRVSGVRVTKVKVHAWVNLPNENTPVTLVVELKNPGEPKPVLWDGLDLLKEAKAKGVNKWIEVEKTVDLPESAAFTSQLGVYMWRGSSTQPAYLDDIQILRAD</sequence>
<accession>A0ABW4QNQ4</accession>
<dbReference type="Gene3D" id="2.60.120.260">
    <property type="entry name" value="Galactose-binding domain-like"/>
    <property type="match status" value="1"/>
</dbReference>
<comment type="caution">
    <text evidence="1">The sequence shown here is derived from an EMBL/GenBank/DDBJ whole genome shotgun (WGS) entry which is preliminary data.</text>
</comment>
<dbReference type="Proteomes" id="UP001597197">
    <property type="component" value="Unassembled WGS sequence"/>
</dbReference>
<evidence type="ECO:0000313" key="1">
    <source>
        <dbReference type="EMBL" id="MFD1871131.1"/>
    </source>
</evidence>
<dbReference type="PROSITE" id="PS51257">
    <property type="entry name" value="PROKAR_LIPOPROTEIN"/>
    <property type="match status" value="1"/>
</dbReference>
<dbReference type="InterPro" id="IPR008979">
    <property type="entry name" value="Galactose-bd-like_sf"/>
</dbReference>